<dbReference type="AlphaFoldDB" id="A0A9N9C297"/>
<gene>
    <name evidence="1" type="ORF">AMORRO_LOCUS7047</name>
</gene>
<accession>A0A9N9C297</accession>
<dbReference type="InterPro" id="IPR052787">
    <property type="entry name" value="MAVS"/>
</dbReference>
<comment type="caution">
    <text evidence="1">The sequence shown here is derived from an EMBL/GenBank/DDBJ whole genome shotgun (WGS) entry which is preliminary data.</text>
</comment>
<feature type="non-terminal residue" evidence="1">
    <location>
        <position position="145"/>
    </location>
</feature>
<protein>
    <submittedName>
        <fullName evidence="1">11601_t:CDS:1</fullName>
    </submittedName>
</protein>
<dbReference type="EMBL" id="CAJVPV010005073">
    <property type="protein sequence ID" value="CAG8584215.1"/>
    <property type="molecule type" value="Genomic_DNA"/>
</dbReference>
<keyword evidence="2" id="KW-1185">Reference proteome</keyword>
<dbReference type="Proteomes" id="UP000789342">
    <property type="component" value="Unassembled WGS sequence"/>
</dbReference>
<reference evidence="1" key="1">
    <citation type="submission" date="2021-06" db="EMBL/GenBank/DDBJ databases">
        <authorList>
            <person name="Kallberg Y."/>
            <person name="Tangrot J."/>
            <person name="Rosling A."/>
        </authorList>
    </citation>
    <scope>NUCLEOTIDE SEQUENCE</scope>
    <source>
        <strain evidence="1">CL551</strain>
    </source>
</reference>
<evidence type="ECO:0000313" key="1">
    <source>
        <dbReference type="EMBL" id="CAG8584215.1"/>
    </source>
</evidence>
<name>A0A9N9C297_9GLOM</name>
<proteinExistence type="predicted"/>
<dbReference type="PANTHER" id="PTHR21446">
    <property type="entry name" value="DUF3504 DOMAIN-CONTAINING PROTEIN"/>
    <property type="match status" value="1"/>
</dbReference>
<dbReference type="PANTHER" id="PTHR21446:SF12">
    <property type="entry name" value="POTASSIUM CHANNEL TETRAMERIZATION DOMAIN CONTAINING 1"/>
    <property type="match status" value="1"/>
</dbReference>
<sequence length="145" mass="16651">MQCRITVITNKWIKIINAWQNHINVGYNYTLESVTSKSQLEKEVCEFICGVCTLKGDYYSQSSLKNAVASISRHLCDAKSDWQYNLLNKSNFPNIFATLDRMLKKMKKLGIGTTKSYNGITTKELKLILHHEELSPNNSEDLLHH</sequence>
<evidence type="ECO:0000313" key="2">
    <source>
        <dbReference type="Proteomes" id="UP000789342"/>
    </source>
</evidence>
<dbReference type="OrthoDB" id="2414308at2759"/>
<organism evidence="1 2">
    <name type="scientific">Acaulospora morrowiae</name>
    <dbReference type="NCBI Taxonomy" id="94023"/>
    <lineage>
        <taxon>Eukaryota</taxon>
        <taxon>Fungi</taxon>
        <taxon>Fungi incertae sedis</taxon>
        <taxon>Mucoromycota</taxon>
        <taxon>Glomeromycotina</taxon>
        <taxon>Glomeromycetes</taxon>
        <taxon>Diversisporales</taxon>
        <taxon>Acaulosporaceae</taxon>
        <taxon>Acaulospora</taxon>
    </lineage>
</organism>